<dbReference type="Proteomes" id="UP000800035">
    <property type="component" value="Unassembled WGS sequence"/>
</dbReference>
<evidence type="ECO:0000313" key="11">
    <source>
        <dbReference type="Proteomes" id="UP000800035"/>
    </source>
</evidence>
<accession>A0A6A5U8U3</accession>
<keyword evidence="4" id="KW-0547">Nucleotide-binding</keyword>
<proteinExistence type="predicted"/>
<evidence type="ECO:0000256" key="6">
    <source>
        <dbReference type="ARBA" id="ARBA00022840"/>
    </source>
</evidence>
<keyword evidence="11" id="KW-1185">Reference proteome</keyword>
<feature type="domain" description="RIO-type" evidence="9">
    <location>
        <begin position="207"/>
        <end position="236"/>
    </location>
</feature>
<dbReference type="OrthoDB" id="2687876at2759"/>
<dbReference type="GO" id="GO:0004674">
    <property type="term" value="F:protein serine/threonine kinase activity"/>
    <property type="evidence" value="ECO:0007669"/>
    <property type="project" value="UniProtKB-KW"/>
</dbReference>
<organism evidence="10 11">
    <name type="scientific">Byssothecium circinans</name>
    <dbReference type="NCBI Taxonomy" id="147558"/>
    <lineage>
        <taxon>Eukaryota</taxon>
        <taxon>Fungi</taxon>
        <taxon>Dikarya</taxon>
        <taxon>Ascomycota</taxon>
        <taxon>Pezizomycotina</taxon>
        <taxon>Dothideomycetes</taxon>
        <taxon>Pleosporomycetidae</taxon>
        <taxon>Pleosporales</taxon>
        <taxon>Massarineae</taxon>
        <taxon>Massarinaceae</taxon>
        <taxon>Byssothecium</taxon>
    </lineage>
</organism>
<evidence type="ECO:0000256" key="2">
    <source>
        <dbReference type="ARBA" id="ARBA00022527"/>
    </source>
</evidence>
<comment type="catalytic activity">
    <reaction evidence="8">
        <text>L-seryl-[protein] + ATP = O-phospho-L-seryl-[protein] + ADP + H(+)</text>
        <dbReference type="Rhea" id="RHEA:17989"/>
        <dbReference type="Rhea" id="RHEA-COMP:9863"/>
        <dbReference type="Rhea" id="RHEA-COMP:11604"/>
        <dbReference type="ChEBI" id="CHEBI:15378"/>
        <dbReference type="ChEBI" id="CHEBI:29999"/>
        <dbReference type="ChEBI" id="CHEBI:30616"/>
        <dbReference type="ChEBI" id="CHEBI:83421"/>
        <dbReference type="ChEBI" id="CHEBI:456216"/>
        <dbReference type="EC" id="2.7.11.1"/>
    </reaction>
</comment>
<evidence type="ECO:0000256" key="8">
    <source>
        <dbReference type="ARBA" id="ARBA00048679"/>
    </source>
</evidence>
<dbReference type="EMBL" id="ML976989">
    <property type="protein sequence ID" value="KAF1957537.1"/>
    <property type="molecule type" value="Genomic_DNA"/>
</dbReference>
<keyword evidence="3" id="KW-0808">Transferase</keyword>
<evidence type="ECO:0000256" key="3">
    <source>
        <dbReference type="ARBA" id="ARBA00022679"/>
    </source>
</evidence>
<keyword evidence="2" id="KW-0723">Serine/threonine-protein kinase</keyword>
<dbReference type="Gene3D" id="1.10.510.10">
    <property type="entry name" value="Transferase(Phosphotransferase) domain 1"/>
    <property type="match status" value="1"/>
</dbReference>
<evidence type="ECO:0000256" key="7">
    <source>
        <dbReference type="ARBA" id="ARBA00047899"/>
    </source>
</evidence>
<dbReference type="AlphaFoldDB" id="A0A6A5U8U3"/>
<evidence type="ECO:0000256" key="5">
    <source>
        <dbReference type="ARBA" id="ARBA00022777"/>
    </source>
</evidence>
<reference evidence="10" key="1">
    <citation type="journal article" date="2020" name="Stud. Mycol.">
        <title>101 Dothideomycetes genomes: a test case for predicting lifestyles and emergence of pathogens.</title>
        <authorList>
            <person name="Haridas S."/>
            <person name="Albert R."/>
            <person name="Binder M."/>
            <person name="Bloem J."/>
            <person name="Labutti K."/>
            <person name="Salamov A."/>
            <person name="Andreopoulos B."/>
            <person name="Baker S."/>
            <person name="Barry K."/>
            <person name="Bills G."/>
            <person name="Bluhm B."/>
            <person name="Cannon C."/>
            <person name="Castanera R."/>
            <person name="Culley D."/>
            <person name="Daum C."/>
            <person name="Ezra D."/>
            <person name="Gonzalez J."/>
            <person name="Henrissat B."/>
            <person name="Kuo A."/>
            <person name="Liang C."/>
            <person name="Lipzen A."/>
            <person name="Lutzoni F."/>
            <person name="Magnuson J."/>
            <person name="Mondo S."/>
            <person name="Nolan M."/>
            <person name="Ohm R."/>
            <person name="Pangilinan J."/>
            <person name="Park H.-J."/>
            <person name="Ramirez L."/>
            <person name="Alfaro M."/>
            <person name="Sun H."/>
            <person name="Tritt A."/>
            <person name="Yoshinaga Y."/>
            <person name="Zwiers L.-H."/>
            <person name="Turgeon B."/>
            <person name="Goodwin S."/>
            <person name="Spatafora J."/>
            <person name="Crous P."/>
            <person name="Grigoriev I."/>
        </authorList>
    </citation>
    <scope>NUCLEOTIDE SEQUENCE</scope>
    <source>
        <strain evidence="10">CBS 675.92</strain>
    </source>
</reference>
<keyword evidence="5" id="KW-0418">Kinase</keyword>
<dbReference type="Pfam" id="PF01163">
    <property type="entry name" value="RIO1"/>
    <property type="match status" value="1"/>
</dbReference>
<evidence type="ECO:0000256" key="4">
    <source>
        <dbReference type="ARBA" id="ARBA00022741"/>
    </source>
</evidence>
<evidence type="ECO:0000259" key="9">
    <source>
        <dbReference type="Pfam" id="PF01163"/>
    </source>
</evidence>
<evidence type="ECO:0000256" key="1">
    <source>
        <dbReference type="ARBA" id="ARBA00012513"/>
    </source>
</evidence>
<name>A0A6A5U8U3_9PLEO</name>
<dbReference type="InterPro" id="IPR011009">
    <property type="entry name" value="Kinase-like_dom_sf"/>
</dbReference>
<dbReference type="GO" id="GO:0005524">
    <property type="term" value="F:ATP binding"/>
    <property type="evidence" value="ECO:0007669"/>
    <property type="project" value="UniProtKB-KW"/>
</dbReference>
<dbReference type="InterPro" id="IPR018934">
    <property type="entry name" value="RIO_dom"/>
</dbReference>
<dbReference type="EC" id="2.7.11.1" evidence="1"/>
<dbReference type="SUPFAM" id="SSF56112">
    <property type="entry name" value="Protein kinase-like (PK-like)"/>
    <property type="match status" value="1"/>
</dbReference>
<evidence type="ECO:0000313" key="10">
    <source>
        <dbReference type="EMBL" id="KAF1957537.1"/>
    </source>
</evidence>
<protein>
    <recommendedName>
        <fullName evidence="1">non-specific serine/threonine protein kinase</fullName>
        <ecNumber evidence="1">2.7.11.1</ecNumber>
    </recommendedName>
</protein>
<sequence>MSNHTYPRDTLLSLDMGPKDCFYRIRRDRADTSSVVYVHLQDLDILSEDSRTYGPSIIHELSLVVNTWNRSWITLTVSKNNGKVHSTENEWTPHSIPLGTPLKDLPRLNVLDLDVRHRYKNRVSLIHFQSQRRIFKFCPFKFELPYFTQEIKALTVLSSRGCSLIPLMLSYVFERSKEQIIGFVCEELQGRFAEPGDYDQCRDGLQKLHSYGCVHGDLNKFNIIITASGPRFIDFENSRLDTDLSDAELATLQQREIDALDKALNDEEGWGKPWSETGS</sequence>
<gene>
    <name evidence="10" type="ORF">CC80DRAFT_410580</name>
</gene>
<comment type="catalytic activity">
    <reaction evidence="7">
        <text>L-threonyl-[protein] + ATP = O-phospho-L-threonyl-[protein] + ADP + H(+)</text>
        <dbReference type="Rhea" id="RHEA:46608"/>
        <dbReference type="Rhea" id="RHEA-COMP:11060"/>
        <dbReference type="Rhea" id="RHEA-COMP:11605"/>
        <dbReference type="ChEBI" id="CHEBI:15378"/>
        <dbReference type="ChEBI" id="CHEBI:30013"/>
        <dbReference type="ChEBI" id="CHEBI:30616"/>
        <dbReference type="ChEBI" id="CHEBI:61977"/>
        <dbReference type="ChEBI" id="CHEBI:456216"/>
        <dbReference type="EC" id="2.7.11.1"/>
    </reaction>
</comment>
<keyword evidence="6" id="KW-0067">ATP-binding</keyword>